<keyword evidence="4" id="KW-0378">Hydrolase</keyword>
<dbReference type="PANTHER" id="PTHR31151">
    <property type="entry name" value="PROLINE-TRNA LIGASE (DUF1680)"/>
    <property type="match status" value="1"/>
</dbReference>
<dbReference type="RefSeq" id="WP_338239295.1">
    <property type="nucleotide sequence ID" value="NZ_BQKE01000004.1"/>
</dbReference>
<feature type="domain" description="Non-reducing end beta-L-arabinofuranosidase-like GH127 middle" evidence="3">
    <location>
        <begin position="427"/>
        <end position="522"/>
    </location>
</feature>
<dbReference type="AlphaFoldDB" id="A0AAN5APU6"/>
<dbReference type="PROSITE" id="PS51257">
    <property type="entry name" value="PROKAR_LIPOPROTEIN"/>
    <property type="match status" value="1"/>
</dbReference>
<proteinExistence type="predicted"/>
<dbReference type="InterPro" id="IPR049046">
    <property type="entry name" value="Beta-AFase-like_GH127_middle"/>
</dbReference>
<dbReference type="InterPro" id="IPR008928">
    <property type="entry name" value="6-hairpin_glycosidase_sf"/>
</dbReference>
<evidence type="ECO:0000259" key="3">
    <source>
        <dbReference type="Pfam" id="PF20736"/>
    </source>
</evidence>
<dbReference type="PANTHER" id="PTHR31151:SF0">
    <property type="entry name" value="PROLINE-TRNA LIGASE (DUF1680)"/>
    <property type="match status" value="1"/>
</dbReference>
<keyword evidence="5" id="KW-1185">Reference proteome</keyword>
<dbReference type="GO" id="GO:0005975">
    <property type="term" value="P:carbohydrate metabolic process"/>
    <property type="evidence" value="ECO:0007669"/>
    <property type="project" value="InterPro"/>
</dbReference>
<evidence type="ECO:0000259" key="2">
    <source>
        <dbReference type="Pfam" id="PF20620"/>
    </source>
</evidence>
<protein>
    <submittedName>
        <fullName evidence="4">Glycosyl hydrolase</fullName>
    </submittedName>
</protein>
<dbReference type="Pfam" id="PF20736">
    <property type="entry name" value="Glyco_hydro127M"/>
    <property type="match status" value="1"/>
</dbReference>
<accession>A0AAN5APU6</accession>
<evidence type="ECO:0000313" key="5">
    <source>
        <dbReference type="Proteomes" id="UP001310022"/>
    </source>
</evidence>
<dbReference type="GO" id="GO:0016787">
    <property type="term" value="F:hydrolase activity"/>
    <property type="evidence" value="ECO:0007669"/>
    <property type="project" value="UniProtKB-KW"/>
</dbReference>
<gene>
    <name evidence="4" type="ORF">PEDI_47650</name>
</gene>
<feature type="domain" description="Glycoside hydrolase GH146 substrate-binding" evidence="2">
    <location>
        <begin position="633"/>
        <end position="766"/>
    </location>
</feature>
<dbReference type="InterPro" id="IPR012878">
    <property type="entry name" value="Beta-AFase-like_GH127_cat"/>
</dbReference>
<feature type="domain" description="Non-reducing end beta-L-arabinofuranosidase-like GH127 catalytic" evidence="1">
    <location>
        <begin position="38"/>
        <end position="417"/>
    </location>
</feature>
<dbReference type="Pfam" id="PF20620">
    <property type="entry name" value="DUF6805"/>
    <property type="match status" value="1"/>
</dbReference>
<reference evidence="4 5" key="1">
    <citation type="submission" date="2021-12" db="EMBL/GenBank/DDBJ databases">
        <title>Genome sequencing of bacteria with rrn-lacking chromosome and rrn-plasmid.</title>
        <authorList>
            <person name="Anda M."/>
            <person name="Iwasaki W."/>
        </authorList>
    </citation>
    <scope>NUCLEOTIDE SEQUENCE [LARGE SCALE GENOMIC DNA]</scope>
    <source>
        <strain evidence="4 5">NBRC 15940</strain>
    </source>
</reference>
<name>A0AAN5APU6_9BACT</name>
<dbReference type="Pfam" id="PF07944">
    <property type="entry name" value="Beta-AFase-like_GH127_cat"/>
    <property type="match status" value="1"/>
</dbReference>
<dbReference type="SUPFAM" id="SSF48208">
    <property type="entry name" value="Six-hairpin glycosidases"/>
    <property type="match status" value="1"/>
</dbReference>
<organism evidence="4 5">
    <name type="scientific">Persicobacter diffluens</name>
    <dbReference type="NCBI Taxonomy" id="981"/>
    <lineage>
        <taxon>Bacteria</taxon>
        <taxon>Pseudomonadati</taxon>
        <taxon>Bacteroidota</taxon>
        <taxon>Cytophagia</taxon>
        <taxon>Cytophagales</taxon>
        <taxon>Persicobacteraceae</taxon>
        <taxon>Persicobacter</taxon>
    </lineage>
</organism>
<sequence>MRIFTFSLIFLALLSCNKPVTELDAMSEGRVEAFGLQDVQLLESPFLNAFEKDQQWLFALSPDRLLHRFRLYAGLAPKAEVYGGWESRGISGHTLGHYLSALSMGYAASGEEEFLKRSQYIVTELAACQQAYGDGYVGGIPDQDKLFSEIKAGNIYSGGFDLNGAWVPWYTMHKLFAGLRHAYEYTGNEQAKAVLLRLADWCYNTVGHLSEEDFQKMLDCEYGGMNEEMAFLYEITQDERFLDLSLKFNHHRVLEPMMQEHDQLLGLHANTQIPKVLGLAKQYDITGEEKYKKGATFFWDAVVHQHSYANGGNSDHEHFGPAGTLKGQLSPYSSETCNTYNMLKLTDMMFQWEPSAALGDYYERALYNHILASQNSETGMVCYYMTHKAGEHKHFSSLDNDFWCCVGSGLENHMKYGAGIYYHRSETLYVNLFIASELHWEAKNARLKMLTSYPEKGGVELQYSSAIRQDFTMKIRIPTWYPTQPEVKINGQKIVQHIDKDGFLEISRTWENGDKVQLYFPMELRYEALAGDDNLKAVFYGPTLLAANFGTQEISSFDLPVFRMGTADDISIFSRKAADSLAFEVVQNGSDWTFSPYYALNDENYAIYNPILSDSEWDSYQTEKAAERARLIAMEEATIDQIRLGEMQPERDHHFEGHQTEAGGLANKWRHARDGGWFSFDLATAGKNEGLALMCQYWGGDSGNREFQILVNDQIIHTKALQAEKPGEYFYELYAIPPAIIIGDSVKVKFQALNNGIAGGLYDCRMVQQDTPNLNGWLQ</sequence>
<evidence type="ECO:0000259" key="1">
    <source>
        <dbReference type="Pfam" id="PF07944"/>
    </source>
</evidence>
<evidence type="ECO:0000313" key="4">
    <source>
        <dbReference type="EMBL" id="GJM64213.1"/>
    </source>
</evidence>
<dbReference type="InterPro" id="IPR046544">
    <property type="entry name" value="GH146_SB_dom"/>
</dbReference>
<dbReference type="EMBL" id="BQKE01000004">
    <property type="protein sequence ID" value="GJM64213.1"/>
    <property type="molecule type" value="Genomic_DNA"/>
</dbReference>
<comment type="caution">
    <text evidence="4">The sequence shown here is derived from an EMBL/GenBank/DDBJ whole genome shotgun (WGS) entry which is preliminary data.</text>
</comment>
<dbReference type="Proteomes" id="UP001310022">
    <property type="component" value="Unassembled WGS sequence"/>
</dbReference>